<dbReference type="Proteomes" id="UP000070373">
    <property type="component" value="Unassembled WGS sequence"/>
</dbReference>
<sequence>MVTKIPFPSPTFCASLLTFTGDLWVLTERERANREFGGNFWKGKSVFPNVPHFSMVPRGVWRRE</sequence>
<protein>
    <submittedName>
        <fullName evidence="1">Uncharacterized protein</fullName>
    </submittedName>
</protein>
<keyword evidence="2" id="KW-1185">Reference proteome</keyword>
<name>A0A133UFV6_9EURY</name>
<comment type="caution">
    <text evidence="1">The sequence shown here is derived from an EMBL/GenBank/DDBJ whole genome shotgun (WGS) entry which is preliminary data.</text>
</comment>
<gene>
    <name evidence="1" type="ORF">AKJ64_01380</name>
</gene>
<reference evidence="1 2" key="1">
    <citation type="journal article" date="2016" name="Sci. Rep.">
        <title>Metabolic traits of an uncultured archaeal lineage -MSBL1- from brine pools of the Red Sea.</title>
        <authorList>
            <person name="Mwirichia R."/>
            <person name="Alam I."/>
            <person name="Rashid M."/>
            <person name="Vinu M."/>
            <person name="Ba-Alawi W."/>
            <person name="Anthony Kamau A."/>
            <person name="Kamanda Ngugi D."/>
            <person name="Goker M."/>
            <person name="Klenk H.P."/>
            <person name="Bajic V."/>
            <person name="Stingl U."/>
        </authorList>
    </citation>
    <scope>NUCLEOTIDE SEQUENCE [LARGE SCALE GENOMIC DNA]</scope>
    <source>
        <strain evidence="1">SCGC-AAA259E17</strain>
    </source>
</reference>
<proteinExistence type="predicted"/>
<organism evidence="1 2">
    <name type="scientific">candidate division MSBL1 archaeon SCGC-AAA259E17</name>
    <dbReference type="NCBI Taxonomy" id="1698263"/>
    <lineage>
        <taxon>Archaea</taxon>
        <taxon>Methanobacteriati</taxon>
        <taxon>Methanobacteriota</taxon>
        <taxon>candidate division MSBL1</taxon>
    </lineage>
</organism>
<dbReference type="AlphaFoldDB" id="A0A133UFV6"/>
<evidence type="ECO:0000313" key="1">
    <source>
        <dbReference type="EMBL" id="KXA93113.1"/>
    </source>
</evidence>
<evidence type="ECO:0000313" key="2">
    <source>
        <dbReference type="Proteomes" id="UP000070373"/>
    </source>
</evidence>
<dbReference type="EMBL" id="LHXN01000015">
    <property type="protein sequence ID" value="KXA93113.1"/>
    <property type="molecule type" value="Genomic_DNA"/>
</dbReference>
<accession>A0A133UFV6</accession>